<comment type="caution">
    <text evidence="3">The sequence shown here is derived from an EMBL/GenBank/DDBJ whole genome shotgun (WGS) entry which is preliminary data.</text>
</comment>
<protein>
    <submittedName>
        <fullName evidence="3">ATP-binding protein</fullName>
    </submittedName>
</protein>
<dbReference type="InterPro" id="IPR025158">
    <property type="entry name" value="Mg_chelat-rel_C"/>
</dbReference>
<sequence length="519" mass="54126">MSAAPSTDAVCRASAIALTGLQGTAVTVEAAVSQQLPGMTIIGLPDTALAEAKLRVRSATAQAGLPLSKRFPTVNLSPAALPKHGAGFDLAIALAALAASRQLPAEQLLDTAHLGELALGGELRRPAGLLSSVVAARQLGFVRAMVPAECAREARLVPGIEIVAVANLADAVSWYRHGPSAAVSLPGLVTPPEPPAGSEPDLSEVMGQPEAVEALAVVAAGRHHLSLLGPPGAGKTLLATRLPTILPELNDAEALEATSIASLGGSAVTRLIRRPPFESPHHTATTVAIIGGGTGSVVRPGAVTRAHHGVLFLDEAPEFPRATLDALRQPLESGNVEIHRSQLHATFPARVQLVLAANPCPCGNADSGAAGEECRCAPSARVRYQQRISGPLADRIDVRLTLRRVSQVLRADPDQDVPTSAALRTRVIAARQRAATRLAATPWRVNAEVPGHWLRAPEQRPPRGHTAVLDRALARGALTLRGYDRVLRVAWSIADLAGHEVPERADLAHALLLRNGGTP</sequence>
<organism evidence="3 4">
    <name type="scientific">Leucobacter chromiireducens subsp. solipictus</name>
    <dbReference type="NCBI Taxonomy" id="398235"/>
    <lineage>
        <taxon>Bacteria</taxon>
        <taxon>Bacillati</taxon>
        <taxon>Actinomycetota</taxon>
        <taxon>Actinomycetes</taxon>
        <taxon>Micrococcales</taxon>
        <taxon>Microbacteriaceae</taxon>
        <taxon>Leucobacter</taxon>
    </lineage>
</organism>
<dbReference type="SMART" id="SM00382">
    <property type="entry name" value="AAA"/>
    <property type="match status" value="1"/>
</dbReference>
<dbReference type="Gene3D" id="3.30.230.10">
    <property type="match status" value="1"/>
</dbReference>
<dbReference type="Proteomes" id="UP001645859">
    <property type="component" value="Unassembled WGS sequence"/>
</dbReference>
<dbReference type="PANTHER" id="PTHR32039">
    <property type="entry name" value="MAGNESIUM-CHELATASE SUBUNIT CHLI"/>
    <property type="match status" value="1"/>
</dbReference>
<dbReference type="InterPro" id="IPR000523">
    <property type="entry name" value="Mg_chelatse_chII-like_cat_dom"/>
</dbReference>
<dbReference type="InterPro" id="IPR027417">
    <property type="entry name" value="P-loop_NTPase"/>
</dbReference>
<dbReference type="PANTHER" id="PTHR32039:SF7">
    <property type="entry name" value="COMPETENCE PROTEIN COMM"/>
    <property type="match status" value="1"/>
</dbReference>
<reference evidence="3 4" key="1">
    <citation type="submission" date="2018-09" db="EMBL/GenBank/DDBJ databases">
        <title>Comparative genomics of Leucobacter spp.</title>
        <authorList>
            <person name="Reis A.C."/>
            <person name="Kolvenbach B.A."/>
            <person name="Corvini P.F.X."/>
            <person name="Nunes O.C."/>
        </authorList>
    </citation>
    <scope>NUCLEOTIDE SEQUENCE [LARGE SCALE GENOMIC DNA]</scope>
    <source>
        <strain evidence="3 4">TAN 31504</strain>
    </source>
</reference>
<dbReference type="InterPro" id="IPR004482">
    <property type="entry name" value="Mg_chelat-rel"/>
</dbReference>
<dbReference type="Gene3D" id="3.40.50.300">
    <property type="entry name" value="P-loop containing nucleotide triphosphate hydrolases"/>
    <property type="match status" value="1"/>
</dbReference>
<dbReference type="Pfam" id="PF13335">
    <property type="entry name" value="Mg_chelatase_C"/>
    <property type="match status" value="1"/>
</dbReference>
<evidence type="ECO:0000256" key="1">
    <source>
        <dbReference type="ARBA" id="ARBA00006354"/>
    </source>
</evidence>
<dbReference type="InterPro" id="IPR045006">
    <property type="entry name" value="CHLI-like"/>
</dbReference>
<evidence type="ECO:0000259" key="2">
    <source>
        <dbReference type="SMART" id="SM00382"/>
    </source>
</evidence>
<dbReference type="EMBL" id="QYAC01000001">
    <property type="protein sequence ID" value="MBL3677985.1"/>
    <property type="molecule type" value="Genomic_DNA"/>
</dbReference>
<dbReference type="SUPFAM" id="SSF54211">
    <property type="entry name" value="Ribosomal protein S5 domain 2-like"/>
    <property type="match status" value="1"/>
</dbReference>
<dbReference type="InterPro" id="IPR020568">
    <property type="entry name" value="Ribosomal_Su5_D2-typ_SF"/>
</dbReference>
<dbReference type="InterPro" id="IPR003593">
    <property type="entry name" value="AAA+_ATPase"/>
</dbReference>
<evidence type="ECO:0000313" key="4">
    <source>
        <dbReference type="Proteomes" id="UP001645859"/>
    </source>
</evidence>
<feature type="domain" description="AAA+ ATPase" evidence="2">
    <location>
        <begin position="221"/>
        <end position="406"/>
    </location>
</feature>
<dbReference type="Pfam" id="PF01078">
    <property type="entry name" value="Mg_chelatase"/>
    <property type="match status" value="1"/>
</dbReference>
<gene>
    <name evidence="3" type="ORF">D3230_01515</name>
</gene>
<keyword evidence="4" id="KW-1185">Reference proteome</keyword>
<comment type="similarity">
    <text evidence="1">Belongs to the Mg-chelatase subunits D/I family. ComM subfamily.</text>
</comment>
<dbReference type="RefSeq" id="WP_202343233.1">
    <property type="nucleotide sequence ID" value="NZ_BAAAPI010000016.1"/>
</dbReference>
<keyword evidence="3" id="KW-0067">ATP-binding</keyword>
<keyword evidence="3" id="KW-0547">Nucleotide-binding</keyword>
<dbReference type="GO" id="GO:0005524">
    <property type="term" value="F:ATP binding"/>
    <property type="evidence" value="ECO:0007669"/>
    <property type="project" value="UniProtKB-KW"/>
</dbReference>
<dbReference type="SUPFAM" id="SSF52540">
    <property type="entry name" value="P-loop containing nucleoside triphosphate hydrolases"/>
    <property type="match status" value="1"/>
</dbReference>
<dbReference type="NCBIfam" id="TIGR00368">
    <property type="entry name" value="YifB family Mg chelatase-like AAA ATPase"/>
    <property type="match status" value="1"/>
</dbReference>
<proteinExistence type="inferred from homology"/>
<dbReference type="Pfam" id="PF13541">
    <property type="entry name" value="ChlI"/>
    <property type="match status" value="1"/>
</dbReference>
<dbReference type="InterPro" id="IPR014721">
    <property type="entry name" value="Ribsml_uS5_D2-typ_fold_subgr"/>
</dbReference>
<accession>A0ABS1SBR5</accession>
<evidence type="ECO:0000313" key="3">
    <source>
        <dbReference type="EMBL" id="MBL3677985.1"/>
    </source>
</evidence>
<name>A0ABS1SBR5_9MICO</name>